<evidence type="ECO:0000313" key="1">
    <source>
        <dbReference type="EMBL" id="KFD48718.1"/>
    </source>
</evidence>
<dbReference type="EMBL" id="KL363286">
    <property type="protein sequence ID" value="KFD48718.1"/>
    <property type="molecule type" value="Genomic_DNA"/>
</dbReference>
<evidence type="ECO:0000313" key="3">
    <source>
        <dbReference type="Proteomes" id="UP000030764"/>
    </source>
</evidence>
<accession>A0A085LUS2</accession>
<dbReference type="AlphaFoldDB" id="A0A085LUS2"/>
<gene>
    <name evidence="1" type="ORF">M513_10429</name>
    <name evidence="2" type="ORF">M514_10429</name>
</gene>
<organism evidence="1 3">
    <name type="scientific">Trichuris suis</name>
    <name type="common">pig whipworm</name>
    <dbReference type="NCBI Taxonomy" id="68888"/>
    <lineage>
        <taxon>Eukaryota</taxon>
        <taxon>Metazoa</taxon>
        <taxon>Ecdysozoa</taxon>
        <taxon>Nematoda</taxon>
        <taxon>Enoplea</taxon>
        <taxon>Dorylaimia</taxon>
        <taxon>Trichinellida</taxon>
        <taxon>Trichuridae</taxon>
        <taxon>Trichuris</taxon>
    </lineage>
</organism>
<dbReference type="Proteomes" id="UP000030764">
    <property type="component" value="Unassembled WGS sequence"/>
</dbReference>
<sequence length="152" mass="16748">MGDPTPHPFNGRIMGSSSDGLFISNPIAKQSLNLPTKIGSVRKLIYVCISTFDTSKSHWLQTATLRSTSKVAYKKVTVTNIVFVEYASLFISCSTRSTFTVWKEVTCVRFYCIITLAACTVESNYKSNRVFATGFLTSLSMAILVSPPVRPS</sequence>
<name>A0A085LUS2_9BILA</name>
<keyword evidence="3" id="KW-1185">Reference proteome</keyword>
<protein>
    <submittedName>
        <fullName evidence="1">Uncharacterized protein</fullName>
    </submittedName>
</protein>
<dbReference type="EMBL" id="KL367496">
    <property type="protein sequence ID" value="KFD69308.1"/>
    <property type="molecule type" value="Genomic_DNA"/>
</dbReference>
<proteinExistence type="predicted"/>
<reference evidence="1 3" key="1">
    <citation type="journal article" date="2014" name="Nat. Genet.">
        <title>Genome and transcriptome of the porcine whipworm Trichuris suis.</title>
        <authorList>
            <person name="Jex A.R."/>
            <person name="Nejsum P."/>
            <person name="Schwarz E.M."/>
            <person name="Hu L."/>
            <person name="Young N.D."/>
            <person name="Hall R.S."/>
            <person name="Korhonen P.K."/>
            <person name="Liao S."/>
            <person name="Thamsborg S."/>
            <person name="Xia J."/>
            <person name="Xu P."/>
            <person name="Wang S."/>
            <person name="Scheerlinck J.P."/>
            <person name="Hofmann A."/>
            <person name="Sternberg P.W."/>
            <person name="Wang J."/>
            <person name="Gasser R.B."/>
        </authorList>
    </citation>
    <scope>NUCLEOTIDE SEQUENCE [LARGE SCALE GENOMIC DNA]</scope>
    <source>
        <strain evidence="2">DCEP-RM93F</strain>
        <strain evidence="1">DCEP-RM93M</strain>
    </source>
</reference>
<dbReference type="Proteomes" id="UP000030758">
    <property type="component" value="Unassembled WGS sequence"/>
</dbReference>
<evidence type="ECO:0000313" key="2">
    <source>
        <dbReference type="EMBL" id="KFD69308.1"/>
    </source>
</evidence>